<feature type="region of interest" description="Disordered" evidence="1">
    <location>
        <begin position="462"/>
        <end position="578"/>
    </location>
</feature>
<dbReference type="InterPro" id="IPR001478">
    <property type="entry name" value="PDZ"/>
</dbReference>
<dbReference type="SUPFAM" id="SSF50156">
    <property type="entry name" value="PDZ domain-like"/>
    <property type="match status" value="1"/>
</dbReference>
<feature type="region of interest" description="Disordered" evidence="1">
    <location>
        <begin position="406"/>
        <end position="441"/>
    </location>
</feature>
<feature type="compositionally biased region" description="Low complexity" evidence="1">
    <location>
        <begin position="197"/>
        <end position="218"/>
    </location>
</feature>
<dbReference type="Proteomes" id="UP001558652">
    <property type="component" value="Unassembled WGS sequence"/>
</dbReference>
<dbReference type="SMART" id="SM00228">
    <property type="entry name" value="PDZ"/>
    <property type="match status" value="1"/>
</dbReference>
<organism evidence="3 4">
    <name type="scientific">Ranatra chinensis</name>
    <dbReference type="NCBI Taxonomy" id="642074"/>
    <lineage>
        <taxon>Eukaryota</taxon>
        <taxon>Metazoa</taxon>
        <taxon>Ecdysozoa</taxon>
        <taxon>Arthropoda</taxon>
        <taxon>Hexapoda</taxon>
        <taxon>Insecta</taxon>
        <taxon>Pterygota</taxon>
        <taxon>Neoptera</taxon>
        <taxon>Paraneoptera</taxon>
        <taxon>Hemiptera</taxon>
        <taxon>Heteroptera</taxon>
        <taxon>Panheteroptera</taxon>
        <taxon>Nepomorpha</taxon>
        <taxon>Nepidae</taxon>
        <taxon>Ranatrinae</taxon>
        <taxon>Ranatra</taxon>
    </lineage>
</organism>
<dbReference type="PANTHER" id="PTHR23175:SF23">
    <property type="entry name" value="PDZ DOMAIN-CONTAINING PROTEIN"/>
    <property type="match status" value="1"/>
</dbReference>
<keyword evidence="4" id="KW-1185">Reference proteome</keyword>
<dbReference type="EMBL" id="JBFDAA010000004">
    <property type="protein sequence ID" value="KAL1138024.1"/>
    <property type="molecule type" value="Genomic_DNA"/>
</dbReference>
<dbReference type="PROSITE" id="PS50106">
    <property type="entry name" value="PDZ"/>
    <property type="match status" value="1"/>
</dbReference>
<dbReference type="InterPro" id="IPR036034">
    <property type="entry name" value="PDZ_sf"/>
</dbReference>
<dbReference type="Pfam" id="PF17820">
    <property type="entry name" value="PDZ_6"/>
    <property type="match status" value="1"/>
</dbReference>
<evidence type="ECO:0000256" key="1">
    <source>
        <dbReference type="SAM" id="MobiDB-lite"/>
    </source>
</evidence>
<evidence type="ECO:0000313" key="4">
    <source>
        <dbReference type="Proteomes" id="UP001558652"/>
    </source>
</evidence>
<protein>
    <recommendedName>
        <fullName evidence="2">PDZ domain-containing protein</fullName>
    </recommendedName>
</protein>
<feature type="compositionally biased region" description="Low complexity" evidence="1">
    <location>
        <begin position="162"/>
        <end position="175"/>
    </location>
</feature>
<feature type="compositionally biased region" description="Low complexity" evidence="1">
    <location>
        <begin position="509"/>
        <end position="520"/>
    </location>
</feature>
<feature type="compositionally biased region" description="Low complexity" evidence="1">
    <location>
        <begin position="474"/>
        <end position="497"/>
    </location>
</feature>
<proteinExistence type="predicted"/>
<comment type="caution">
    <text evidence="3">The sequence shown here is derived from an EMBL/GenBank/DDBJ whole genome shotgun (WGS) entry which is preliminary data.</text>
</comment>
<evidence type="ECO:0000259" key="2">
    <source>
        <dbReference type="PROSITE" id="PS50106"/>
    </source>
</evidence>
<accession>A0ABD0YPV8</accession>
<feature type="compositionally biased region" description="Basic and acidic residues" evidence="1">
    <location>
        <begin position="411"/>
        <end position="430"/>
    </location>
</feature>
<name>A0ABD0YPV8_9HEMI</name>
<dbReference type="Gene3D" id="2.30.42.10">
    <property type="match status" value="1"/>
</dbReference>
<evidence type="ECO:0000313" key="3">
    <source>
        <dbReference type="EMBL" id="KAL1138024.1"/>
    </source>
</evidence>
<gene>
    <name evidence="3" type="ORF">AAG570_009719</name>
</gene>
<dbReference type="InterPro" id="IPR041489">
    <property type="entry name" value="PDZ_6"/>
</dbReference>
<reference evidence="3 4" key="1">
    <citation type="submission" date="2024-07" db="EMBL/GenBank/DDBJ databases">
        <title>Chromosome-level genome assembly of the water stick insect Ranatra chinensis (Heteroptera: Nepidae).</title>
        <authorList>
            <person name="Liu X."/>
        </authorList>
    </citation>
    <scope>NUCLEOTIDE SEQUENCE [LARGE SCALE GENOMIC DNA]</scope>
    <source>
        <strain evidence="3">Cailab_2021Rc</strain>
        <tissue evidence="3">Muscle</tissue>
    </source>
</reference>
<feature type="domain" description="PDZ" evidence="2">
    <location>
        <begin position="11"/>
        <end position="108"/>
    </location>
</feature>
<feature type="region of interest" description="Disordered" evidence="1">
    <location>
        <begin position="337"/>
        <end position="358"/>
    </location>
</feature>
<feature type="region of interest" description="Disordered" evidence="1">
    <location>
        <begin position="121"/>
        <end position="222"/>
    </location>
</feature>
<dbReference type="PANTHER" id="PTHR23175">
    <property type="entry name" value="PDZ DOMAIN-CONTAINING PROTEIN"/>
    <property type="match status" value="1"/>
</dbReference>
<dbReference type="AlphaFoldDB" id="A0ABD0YPV8"/>
<sequence length="578" mass="62104">MPKERSRGPRSLFLKRSENGFGFTLRHFIVYPPESYTVAGGMECGGPMDTIFVKSVRGGSAAALGGLATGDRLLSVNGQPTAGRPYAHVIRLIQQSPNYLHLLVVPKEEDVLQLYFGETAHNPETNQRPPRIRSPDYFGDHSPGAYPPRRSSDTSSRGVAMSGKNGSSSVSEYSSGGSGGGGSYSLPSSATTPGCRLSLDAGGLSPSSLSSVHTTGSSAPLQHTTADDSIIISRIRKSCEQKEEFLKRPPGPMWSANNGQSDASTTGVIQREFYARPQRLQPPVWPPAIPASQAAIPISANSGQQLSPKERGFIYGGAVTNPPGSGRFTTRLGRIQEGAGSGSNSILRTSSPPPSHRIVSERTRQFEQGQCQMDRTMLYRSELARLGAKRYVPNVEVRRRQFENRAANWKAQRESRSLDSTERGYTERPRSNSVEGVIVSDDTWPQRHKAVRQDSYLAAVKKPVTSSVERNGSRSRSASSSGSRPSSLVQPLPTITLDPPPPSSTHPVAIAGQRQQAAGQKRPTTLDLASSNRRQTIAPALSVSDSPAVTPEGDSSPQSSPGLDSVVRRHKSISDDNG</sequence>
<feature type="compositionally biased region" description="Polar residues" evidence="1">
    <location>
        <begin position="543"/>
        <end position="562"/>
    </location>
</feature>